<dbReference type="Pfam" id="PF12833">
    <property type="entry name" value="HTH_18"/>
    <property type="match status" value="1"/>
</dbReference>
<keyword evidence="1" id="KW-0805">Transcription regulation</keyword>
<organism evidence="6 7">
    <name type="scientific">Stieleria bergensis</name>
    <dbReference type="NCBI Taxonomy" id="2528025"/>
    <lineage>
        <taxon>Bacteria</taxon>
        <taxon>Pseudomonadati</taxon>
        <taxon>Planctomycetota</taxon>
        <taxon>Planctomycetia</taxon>
        <taxon>Pirellulales</taxon>
        <taxon>Pirellulaceae</taxon>
        <taxon>Stieleria</taxon>
    </lineage>
</organism>
<dbReference type="AlphaFoldDB" id="A0A517SWS0"/>
<dbReference type="GO" id="GO:0043565">
    <property type="term" value="F:sequence-specific DNA binding"/>
    <property type="evidence" value="ECO:0007669"/>
    <property type="project" value="InterPro"/>
</dbReference>
<dbReference type="InterPro" id="IPR050204">
    <property type="entry name" value="AraC_XylS_family_regulators"/>
</dbReference>
<dbReference type="PROSITE" id="PS01124">
    <property type="entry name" value="HTH_ARAC_FAMILY_2"/>
    <property type="match status" value="1"/>
</dbReference>
<keyword evidence="7" id="KW-1185">Reference proteome</keyword>
<dbReference type="InterPro" id="IPR009057">
    <property type="entry name" value="Homeodomain-like_sf"/>
</dbReference>
<keyword evidence="2" id="KW-0238">DNA-binding</keyword>
<evidence type="ECO:0000256" key="4">
    <source>
        <dbReference type="SAM" id="MobiDB-lite"/>
    </source>
</evidence>
<dbReference type="SUPFAM" id="SSF46689">
    <property type="entry name" value="Homeodomain-like"/>
    <property type="match status" value="2"/>
</dbReference>
<protein>
    <submittedName>
        <fullName evidence="6">HTH-type transcriptional activator Btr</fullName>
    </submittedName>
</protein>
<feature type="region of interest" description="Disordered" evidence="4">
    <location>
        <begin position="1"/>
        <end position="20"/>
    </location>
</feature>
<dbReference type="SMART" id="SM00342">
    <property type="entry name" value="HTH_ARAC"/>
    <property type="match status" value="1"/>
</dbReference>
<evidence type="ECO:0000259" key="5">
    <source>
        <dbReference type="PROSITE" id="PS01124"/>
    </source>
</evidence>
<evidence type="ECO:0000256" key="1">
    <source>
        <dbReference type="ARBA" id="ARBA00023015"/>
    </source>
</evidence>
<dbReference type="RefSeq" id="WP_145273443.1">
    <property type="nucleotide sequence ID" value="NZ_CP036272.1"/>
</dbReference>
<keyword evidence="3" id="KW-0804">Transcription</keyword>
<evidence type="ECO:0000313" key="7">
    <source>
        <dbReference type="Proteomes" id="UP000315003"/>
    </source>
</evidence>
<sequence length="315" mass="35604">METLANSSNVPESDPERHRQRHYPSFASWVRHYDGPQEIFSQDASVCGHYTLTHSRLGEAFSDPATPDLVLGLISAGRATHDNQLDFGFGRFECRPRAGMIALFAPDVPTEIAGPGPYDFLTLSSPWSKLRPQLESFLDRDCTHLPPHLHTEMFYDAIIEDSIRSLHRLSQSDAADEQIAFDEQVNWILLRLIELGGLKTPLLKPRAKLSQRDLCRVIDFIEHKNGVSLSLDELANVADCSRFHFSRLFKATTGSSPMEHVLRWRIGRVREALMKDEEASLAAIATECGFADQAHMGRHFKRIVGTTPRTWREKA</sequence>
<evidence type="ECO:0000256" key="3">
    <source>
        <dbReference type="ARBA" id="ARBA00023163"/>
    </source>
</evidence>
<name>A0A517SWS0_9BACT</name>
<dbReference type="GO" id="GO:0003700">
    <property type="term" value="F:DNA-binding transcription factor activity"/>
    <property type="evidence" value="ECO:0007669"/>
    <property type="project" value="InterPro"/>
</dbReference>
<accession>A0A517SWS0</accession>
<reference evidence="6 7" key="1">
    <citation type="submission" date="2019-02" db="EMBL/GenBank/DDBJ databases">
        <title>Deep-cultivation of Planctomycetes and their phenomic and genomic characterization uncovers novel biology.</title>
        <authorList>
            <person name="Wiegand S."/>
            <person name="Jogler M."/>
            <person name="Boedeker C."/>
            <person name="Pinto D."/>
            <person name="Vollmers J."/>
            <person name="Rivas-Marin E."/>
            <person name="Kohn T."/>
            <person name="Peeters S.H."/>
            <person name="Heuer A."/>
            <person name="Rast P."/>
            <person name="Oberbeckmann S."/>
            <person name="Bunk B."/>
            <person name="Jeske O."/>
            <person name="Meyerdierks A."/>
            <person name="Storesund J.E."/>
            <person name="Kallscheuer N."/>
            <person name="Luecker S."/>
            <person name="Lage O.M."/>
            <person name="Pohl T."/>
            <person name="Merkel B.J."/>
            <person name="Hornburger P."/>
            <person name="Mueller R.-W."/>
            <person name="Bruemmer F."/>
            <person name="Labrenz M."/>
            <person name="Spormann A.M."/>
            <person name="Op den Camp H."/>
            <person name="Overmann J."/>
            <person name="Amann R."/>
            <person name="Jetten M.S.M."/>
            <person name="Mascher T."/>
            <person name="Medema M.H."/>
            <person name="Devos D.P."/>
            <person name="Kaster A.-K."/>
            <person name="Ovreas L."/>
            <person name="Rohde M."/>
            <person name="Galperin M.Y."/>
            <person name="Jogler C."/>
        </authorList>
    </citation>
    <scope>NUCLEOTIDE SEQUENCE [LARGE SCALE GENOMIC DNA]</scope>
    <source>
        <strain evidence="6 7">SV_7m_r</strain>
    </source>
</reference>
<proteinExistence type="predicted"/>
<dbReference type="PANTHER" id="PTHR46796">
    <property type="entry name" value="HTH-TYPE TRANSCRIPTIONAL ACTIVATOR RHAS-RELATED"/>
    <property type="match status" value="1"/>
</dbReference>
<evidence type="ECO:0000256" key="2">
    <source>
        <dbReference type="ARBA" id="ARBA00023125"/>
    </source>
</evidence>
<dbReference type="Gene3D" id="1.10.10.60">
    <property type="entry name" value="Homeodomain-like"/>
    <property type="match status" value="1"/>
</dbReference>
<evidence type="ECO:0000313" key="6">
    <source>
        <dbReference type="EMBL" id="QDT60568.1"/>
    </source>
</evidence>
<gene>
    <name evidence="6" type="primary">btr</name>
    <name evidence="6" type="ORF">SV7mr_30920</name>
</gene>
<dbReference type="Proteomes" id="UP000315003">
    <property type="component" value="Chromosome"/>
</dbReference>
<feature type="domain" description="HTH araC/xylS-type" evidence="5">
    <location>
        <begin position="215"/>
        <end position="314"/>
    </location>
</feature>
<dbReference type="OrthoDB" id="273555at2"/>
<dbReference type="EMBL" id="CP036272">
    <property type="protein sequence ID" value="QDT60568.1"/>
    <property type="molecule type" value="Genomic_DNA"/>
</dbReference>
<feature type="compositionally biased region" description="Polar residues" evidence="4">
    <location>
        <begin position="1"/>
        <end position="11"/>
    </location>
</feature>
<dbReference type="InterPro" id="IPR018060">
    <property type="entry name" value="HTH_AraC"/>
</dbReference>